<name>A0ABV6RT93_9GAMM</name>
<organism evidence="1 2">
    <name type="scientific">Lysobacter korlensis</name>
    <dbReference type="NCBI Taxonomy" id="553636"/>
    <lineage>
        <taxon>Bacteria</taxon>
        <taxon>Pseudomonadati</taxon>
        <taxon>Pseudomonadota</taxon>
        <taxon>Gammaproteobacteria</taxon>
        <taxon>Lysobacterales</taxon>
        <taxon>Lysobacteraceae</taxon>
        <taxon>Lysobacter</taxon>
    </lineage>
</organism>
<proteinExistence type="predicted"/>
<sequence length="54" mass="6202">MTALACRVRLWRFPAAAIVEADVSVTRLSTDGAMRDEHRCRPFVDLAPVRRDRF</sequence>
<comment type="caution">
    <text evidence="1">The sequence shown here is derived from an EMBL/GenBank/DDBJ whole genome shotgun (WGS) entry which is preliminary data.</text>
</comment>
<dbReference type="Proteomes" id="UP001589896">
    <property type="component" value="Unassembled WGS sequence"/>
</dbReference>
<dbReference type="RefSeq" id="WP_386670589.1">
    <property type="nucleotide sequence ID" value="NZ_JBHLTG010000004.1"/>
</dbReference>
<gene>
    <name evidence="1" type="ORF">ACFFGH_17480</name>
</gene>
<evidence type="ECO:0000313" key="2">
    <source>
        <dbReference type="Proteomes" id="UP001589896"/>
    </source>
</evidence>
<reference evidence="1 2" key="1">
    <citation type="submission" date="2024-09" db="EMBL/GenBank/DDBJ databases">
        <authorList>
            <person name="Sun Q."/>
            <person name="Mori K."/>
        </authorList>
    </citation>
    <scope>NUCLEOTIDE SEQUENCE [LARGE SCALE GENOMIC DNA]</scope>
    <source>
        <strain evidence="1 2">KCTC 23076</strain>
    </source>
</reference>
<protein>
    <submittedName>
        <fullName evidence="1">Uncharacterized protein</fullName>
    </submittedName>
</protein>
<keyword evidence="2" id="KW-1185">Reference proteome</keyword>
<accession>A0ABV6RT93</accession>
<dbReference type="EMBL" id="JBHLTG010000004">
    <property type="protein sequence ID" value="MFC0679632.1"/>
    <property type="molecule type" value="Genomic_DNA"/>
</dbReference>
<evidence type="ECO:0000313" key="1">
    <source>
        <dbReference type="EMBL" id="MFC0679632.1"/>
    </source>
</evidence>